<evidence type="ECO:0000313" key="1">
    <source>
        <dbReference type="EMBL" id="GFQ94467.1"/>
    </source>
</evidence>
<gene>
    <name evidence="1" type="ORF">TNCT_504111</name>
</gene>
<sequence>MQVDTTLGLEKNVWQLVTRFGTYPIVISQAFKKMDGSCIYHRTTKTTYSESKMDDGSEKELHFNKLRPYIARIEQIGLIFDQDDEFGELHYALLIQ</sequence>
<name>A0A8X6G345_TRICU</name>
<organism evidence="1 2">
    <name type="scientific">Trichonephila clavata</name>
    <name type="common">Joro spider</name>
    <name type="synonym">Nephila clavata</name>
    <dbReference type="NCBI Taxonomy" id="2740835"/>
    <lineage>
        <taxon>Eukaryota</taxon>
        <taxon>Metazoa</taxon>
        <taxon>Ecdysozoa</taxon>
        <taxon>Arthropoda</taxon>
        <taxon>Chelicerata</taxon>
        <taxon>Arachnida</taxon>
        <taxon>Araneae</taxon>
        <taxon>Araneomorphae</taxon>
        <taxon>Entelegynae</taxon>
        <taxon>Araneoidea</taxon>
        <taxon>Nephilidae</taxon>
        <taxon>Trichonephila</taxon>
    </lineage>
</organism>
<evidence type="ECO:0000313" key="2">
    <source>
        <dbReference type="Proteomes" id="UP000887116"/>
    </source>
</evidence>
<reference evidence="1" key="1">
    <citation type="submission" date="2020-07" db="EMBL/GenBank/DDBJ databases">
        <title>Multicomponent nature underlies the extraordinary mechanical properties of spider dragline silk.</title>
        <authorList>
            <person name="Kono N."/>
            <person name="Nakamura H."/>
            <person name="Mori M."/>
            <person name="Yoshida Y."/>
            <person name="Ohtoshi R."/>
            <person name="Malay A.D."/>
            <person name="Moran D.A.P."/>
            <person name="Tomita M."/>
            <person name="Numata K."/>
            <person name="Arakawa K."/>
        </authorList>
    </citation>
    <scope>NUCLEOTIDE SEQUENCE</scope>
</reference>
<dbReference type="EMBL" id="BMAO01004416">
    <property type="protein sequence ID" value="GFQ94467.1"/>
    <property type="molecule type" value="Genomic_DNA"/>
</dbReference>
<dbReference type="OrthoDB" id="6430750at2759"/>
<dbReference type="Proteomes" id="UP000887116">
    <property type="component" value="Unassembled WGS sequence"/>
</dbReference>
<protein>
    <submittedName>
        <fullName evidence="1">Uncharacterized protein</fullName>
    </submittedName>
</protein>
<comment type="caution">
    <text evidence="1">The sequence shown here is derived from an EMBL/GenBank/DDBJ whole genome shotgun (WGS) entry which is preliminary data.</text>
</comment>
<accession>A0A8X6G345</accession>
<proteinExistence type="predicted"/>
<keyword evidence="2" id="KW-1185">Reference proteome</keyword>
<dbReference type="AlphaFoldDB" id="A0A8X6G345"/>